<feature type="compositionally biased region" description="Polar residues" evidence="1">
    <location>
        <begin position="83"/>
        <end position="95"/>
    </location>
</feature>
<dbReference type="InterPro" id="IPR018391">
    <property type="entry name" value="PQQ_b-propeller_rpt"/>
</dbReference>
<feature type="domain" description="Pyrrolo-quinoline quinone repeat" evidence="2">
    <location>
        <begin position="142"/>
        <end position="378"/>
    </location>
</feature>
<gene>
    <name evidence="3" type="primary">bamB</name>
    <name evidence="3" type="ORF">ROA7450_00341</name>
</gene>
<name>A0A1X6YB53_9RHOB</name>
<sequence>MTACTARLASRRVETGMRALKPTKLVYGAALLVALTACSKDDPILQGKRENIRSVLSEEDAATLASSQTPAQATPLKLPPVKNNANWSQSPNSPAFRTDHPALRSTPQLAWSVPIGVGDGNRARITADPVVSSGRVFTLDAHATVTAVSTAGQVIWSQNLVPANESAGDASGGGLAVEGNTLYVSLGFGLLTALDVTTGNVKWQQNMRSTGTGTPTVVGDLVYVVAGDEIAWALNKNTGRIEWQLVASPDINNVSGAPAPAVSNKYVVFAFGSGEVQGAFLRGGLRAWDAQVAGQRPGYSSASIGDITGGPMIAGDKVYIGNHSGRLVAVNLASGKRIWTALDGPLNQIWPAGDSIFIVSDRNELIRMSANDGSRIWARTLPFFTKTKPRKQSEIYAHHGPILAGGRLIVASNDGKMRFFNPQNGAPLGEVELPGGATTNPVVAGGTLYVVSSKGQLLAFR</sequence>
<dbReference type="AlphaFoldDB" id="A0A1X6YB53"/>
<feature type="region of interest" description="Disordered" evidence="1">
    <location>
        <begin position="63"/>
        <end position="101"/>
    </location>
</feature>
<proteinExistence type="predicted"/>
<dbReference type="SUPFAM" id="SSF50998">
    <property type="entry name" value="Quinoprotein alcohol dehydrogenase-like"/>
    <property type="match status" value="1"/>
</dbReference>
<dbReference type="EMBL" id="FWFX01000001">
    <property type="protein sequence ID" value="SLN15347.1"/>
    <property type="molecule type" value="Genomic_DNA"/>
</dbReference>
<dbReference type="Proteomes" id="UP000193061">
    <property type="component" value="Unassembled WGS sequence"/>
</dbReference>
<dbReference type="PANTHER" id="PTHR34512:SF30">
    <property type="entry name" value="OUTER MEMBRANE PROTEIN ASSEMBLY FACTOR BAMB"/>
    <property type="match status" value="1"/>
</dbReference>
<evidence type="ECO:0000256" key="1">
    <source>
        <dbReference type="SAM" id="MobiDB-lite"/>
    </source>
</evidence>
<reference evidence="3 4" key="1">
    <citation type="submission" date="2017-03" db="EMBL/GenBank/DDBJ databases">
        <authorList>
            <person name="Afonso C.L."/>
            <person name="Miller P.J."/>
            <person name="Scott M.A."/>
            <person name="Spackman E."/>
            <person name="Goraichik I."/>
            <person name="Dimitrov K.M."/>
            <person name="Suarez D.L."/>
            <person name="Swayne D.E."/>
        </authorList>
    </citation>
    <scope>NUCLEOTIDE SEQUENCE [LARGE SCALE GENOMIC DNA]</scope>
    <source>
        <strain evidence="3 4">CECT 7450</strain>
    </source>
</reference>
<organism evidence="3 4">
    <name type="scientific">Roseovarius albus</name>
    <dbReference type="NCBI Taxonomy" id="1247867"/>
    <lineage>
        <taxon>Bacteria</taxon>
        <taxon>Pseudomonadati</taxon>
        <taxon>Pseudomonadota</taxon>
        <taxon>Alphaproteobacteria</taxon>
        <taxon>Rhodobacterales</taxon>
        <taxon>Roseobacteraceae</taxon>
        <taxon>Roseovarius</taxon>
    </lineage>
</organism>
<dbReference type="Gene3D" id="2.130.10.10">
    <property type="entry name" value="YVTN repeat-like/Quinoprotein amine dehydrogenase"/>
    <property type="match status" value="1"/>
</dbReference>
<protein>
    <submittedName>
        <fullName evidence="3">Outer membrane protein assembly factor BamB</fullName>
    </submittedName>
</protein>
<evidence type="ECO:0000313" key="4">
    <source>
        <dbReference type="Proteomes" id="UP000193061"/>
    </source>
</evidence>
<accession>A0A1X6YB53</accession>
<dbReference type="SMART" id="SM00564">
    <property type="entry name" value="PQQ"/>
    <property type="match status" value="5"/>
</dbReference>
<keyword evidence="4" id="KW-1185">Reference proteome</keyword>
<dbReference type="PANTHER" id="PTHR34512">
    <property type="entry name" value="CELL SURFACE PROTEIN"/>
    <property type="match status" value="1"/>
</dbReference>
<dbReference type="InterPro" id="IPR015943">
    <property type="entry name" value="WD40/YVTN_repeat-like_dom_sf"/>
</dbReference>
<evidence type="ECO:0000313" key="3">
    <source>
        <dbReference type="EMBL" id="SLN15347.1"/>
    </source>
</evidence>
<dbReference type="InterPro" id="IPR002372">
    <property type="entry name" value="PQQ_rpt_dom"/>
</dbReference>
<feature type="domain" description="Pyrrolo-quinoline quinone repeat" evidence="2">
    <location>
        <begin position="399"/>
        <end position="460"/>
    </location>
</feature>
<evidence type="ECO:0000259" key="2">
    <source>
        <dbReference type="Pfam" id="PF13360"/>
    </source>
</evidence>
<dbReference type="InterPro" id="IPR011047">
    <property type="entry name" value="Quinoprotein_ADH-like_sf"/>
</dbReference>
<dbReference type="Pfam" id="PF13360">
    <property type="entry name" value="PQQ_2"/>
    <property type="match status" value="2"/>
</dbReference>